<dbReference type="GO" id="GO:0051213">
    <property type="term" value="F:dioxygenase activity"/>
    <property type="evidence" value="ECO:0007669"/>
    <property type="project" value="UniProtKB-KW"/>
</dbReference>
<evidence type="ECO:0000256" key="3">
    <source>
        <dbReference type="ARBA" id="ARBA00022723"/>
    </source>
</evidence>
<dbReference type="Gene3D" id="3.90.380.10">
    <property type="entry name" value="Naphthalene 1,2-dioxygenase Alpha Subunit, Chain A, domain 1"/>
    <property type="match status" value="2"/>
</dbReference>
<keyword evidence="9" id="KW-1185">Reference proteome</keyword>
<evidence type="ECO:0000313" key="8">
    <source>
        <dbReference type="EMBL" id="SON51315.1"/>
    </source>
</evidence>
<dbReference type="PANTHER" id="PTHR43756:SF5">
    <property type="entry name" value="CHOLINE MONOOXYGENASE, CHLOROPLASTIC"/>
    <property type="match status" value="1"/>
</dbReference>
<dbReference type="Pfam" id="PF00848">
    <property type="entry name" value="Ring_hydroxyl_A"/>
    <property type="match status" value="1"/>
</dbReference>
<dbReference type="KEGG" id="vta:A3368"/>
<dbReference type="CDD" id="cd03469">
    <property type="entry name" value="Rieske_RO_Alpha_N"/>
    <property type="match status" value="1"/>
</dbReference>
<accession>A0A2N8ZHE1</accession>
<name>A0A2N8ZHE1_9VIBR</name>
<dbReference type="InterPro" id="IPR015879">
    <property type="entry name" value="Ring_hydroxy_dOase_asu_C_dom"/>
</dbReference>
<dbReference type="PROSITE" id="PS51296">
    <property type="entry name" value="RIESKE"/>
    <property type="match status" value="1"/>
</dbReference>
<evidence type="ECO:0000313" key="9">
    <source>
        <dbReference type="Proteomes" id="UP000235828"/>
    </source>
</evidence>
<reference evidence="8 9" key="1">
    <citation type="submission" date="2017-10" db="EMBL/GenBank/DDBJ databases">
        <authorList>
            <person name="Banno H."/>
            <person name="Chua N.-H."/>
        </authorList>
    </citation>
    <scope>NUCLEOTIDE SEQUENCE [LARGE SCALE GENOMIC DNA]</scope>
    <source>
        <strain evidence="8">Vibrio tapetis CECT4600</strain>
    </source>
</reference>
<evidence type="ECO:0000256" key="6">
    <source>
        <dbReference type="ARBA" id="ARBA00023014"/>
    </source>
</evidence>
<dbReference type="InterPro" id="IPR001663">
    <property type="entry name" value="Rng_hydr_dOase-A"/>
</dbReference>
<protein>
    <submittedName>
        <fullName evidence="8">Putative 2Fe-2S cluster-containing dioxygenase subunit</fullName>
    </submittedName>
</protein>
<dbReference type="GO" id="GO:0051537">
    <property type="term" value="F:2 iron, 2 sulfur cluster binding"/>
    <property type="evidence" value="ECO:0007669"/>
    <property type="project" value="UniProtKB-KW"/>
</dbReference>
<organism evidence="8 9">
    <name type="scientific">Vibrio tapetis subsp. tapetis</name>
    <dbReference type="NCBI Taxonomy" id="1671868"/>
    <lineage>
        <taxon>Bacteria</taxon>
        <taxon>Pseudomonadati</taxon>
        <taxon>Pseudomonadota</taxon>
        <taxon>Gammaproteobacteria</taxon>
        <taxon>Vibrionales</taxon>
        <taxon>Vibrionaceae</taxon>
        <taxon>Vibrio</taxon>
    </lineage>
</organism>
<dbReference type="SUPFAM" id="SSF55961">
    <property type="entry name" value="Bet v1-like"/>
    <property type="match status" value="1"/>
</dbReference>
<keyword evidence="2" id="KW-0001">2Fe-2S</keyword>
<evidence type="ECO:0000259" key="7">
    <source>
        <dbReference type="PROSITE" id="PS51296"/>
    </source>
</evidence>
<evidence type="ECO:0000256" key="4">
    <source>
        <dbReference type="ARBA" id="ARBA00023002"/>
    </source>
</evidence>
<dbReference type="PRINTS" id="PR00090">
    <property type="entry name" value="RNGDIOXGNASE"/>
</dbReference>
<evidence type="ECO:0000256" key="1">
    <source>
        <dbReference type="ARBA" id="ARBA00001962"/>
    </source>
</evidence>
<sequence length="380" mass="43897">MKFSTDIIPEHHEDLANAWTIPSRFYTDESIFEKEVEAFFVNSWVCVAHVSEASSKNSFIRREMFGESLVVVRGRDSVLRGFYNVCPHRGHQLISEESGKTKNVITCPYHAWAFKLDGELVHATNCENVNKFEKDVLGLSAFHVVEYAGFIFINLSKEEPNPIEEQLPGLEETVLKHMPRVHELKRAARFVSKTPANWKSIVDNYIECYHCPTNHVSFASSVDVTRYTQEFNPNWTLQIGHAVSSEQSFKFNEGTIDPKFLGYWLWPCTMFNMPPGGDFMTVIYEFPISANETLQFYEIYFFNEVLTDEQKKLVDWYENTFRPEDLRLVESVQKDLKSRGYRGQGRIMTCSEGSGITEEGLAYFHKTLANRYLEEGGFND</sequence>
<feature type="domain" description="Rieske" evidence="7">
    <location>
        <begin position="44"/>
        <end position="153"/>
    </location>
</feature>
<keyword evidence="6" id="KW-0411">Iron-sulfur</keyword>
<dbReference type="RefSeq" id="WP_102523661.1">
    <property type="nucleotide sequence ID" value="NZ_LT960611.1"/>
</dbReference>
<keyword evidence="3" id="KW-0479">Metal-binding</keyword>
<dbReference type="AlphaFoldDB" id="A0A2N8ZHE1"/>
<evidence type="ECO:0000256" key="2">
    <source>
        <dbReference type="ARBA" id="ARBA00022714"/>
    </source>
</evidence>
<proteinExistence type="predicted"/>
<dbReference type="InterPro" id="IPR036922">
    <property type="entry name" value="Rieske_2Fe-2S_sf"/>
</dbReference>
<gene>
    <name evidence="8" type="primary">yeaW</name>
    <name evidence="8" type="ORF">VTAP4600_A3368</name>
</gene>
<dbReference type="OrthoDB" id="9769355at2"/>
<dbReference type="GO" id="GO:0005506">
    <property type="term" value="F:iron ion binding"/>
    <property type="evidence" value="ECO:0007669"/>
    <property type="project" value="InterPro"/>
</dbReference>
<keyword evidence="4" id="KW-0560">Oxidoreductase</keyword>
<dbReference type="SUPFAM" id="SSF50022">
    <property type="entry name" value="ISP domain"/>
    <property type="match status" value="1"/>
</dbReference>
<keyword evidence="8" id="KW-0223">Dioxygenase</keyword>
<comment type="cofactor">
    <cofactor evidence="1">
        <name>Fe cation</name>
        <dbReference type="ChEBI" id="CHEBI:24875"/>
    </cofactor>
</comment>
<dbReference type="Proteomes" id="UP000235828">
    <property type="component" value="Chromosome A"/>
</dbReference>
<dbReference type="PANTHER" id="PTHR43756">
    <property type="entry name" value="CHOLINE MONOOXYGENASE, CHLOROPLASTIC"/>
    <property type="match status" value="1"/>
</dbReference>
<dbReference type="InterPro" id="IPR017941">
    <property type="entry name" value="Rieske_2Fe-2S"/>
</dbReference>
<dbReference type="Gene3D" id="2.102.10.10">
    <property type="entry name" value="Rieske [2Fe-2S] iron-sulphur domain"/>
    <property type="match status" value="1"/>
</dbReference>
<dbReference type="EMBL" id="LT960611">
    <property type="protein sequence ID" value="SON51315.1"/>
    <property type="molecule type" value="Genomic_DNA"/>
</dbReference>
<keyword evidence="5" id="KW-0408">Iron</keyword>
<dbReference type="Pfam" id="PF00355">
    <property type="entry name" value="Rieske"/>
    <property type="match status" value="1"/>
</dbReference>
<evidence type="ECO:0000256" key="5">
    <source>
        <dbReference type="ARBA" id="ARBA00023004"/>
    </source>
</evidence>